<name>A0A419DAQ0_9BACT</name>
<dbReference type="PROSITE" id="PS50005">
    <property type="entry name" value="TPR"/>
    <property type="match status" value="1"/>
</dbReference>
<dbReference type="Pfam" id="PF04932">
    <property type="entry name" value="Wzy_C"/>
    <property type="match status" value="1"/>
</dbReference>
<comment type="caution">
    <text evidence="8">The sequence shown here is derived from an EMBL/GenBank/DDBJ whole genome shotgun (WGS) entry which is preliminary data.</text>
</comment>
<evidence type="ECO:0000256" key="2">
    <source>
        <dbReference type="ARBA" id="ARBA00022692"/>
    </source>
</evidence>
<feature type="transmembrane region" description="Helical" evidence="6">
    <location>
        <begin position="449"/>
        <end position="469"/>
    </location>
</feature>
<feature type="transmembrane region" description="Helical" evidence="6">
    <location>
        <begin position="132"/>
        <end position="154"/>
    </location>
</feature>
<dbReference type="InterPro" id="IPR019734">
    <property type="entry name" value="TPR_rpt"/>
</dbReference>
<keyword evidence="3 6" id="KW-1133">Transmembrane helix</keyword>
<proteinExistence type="predicted"/>
<reference evidence="8 9" key="1">
    <citation type="journal article" date="2017" name="ISME J.">
        <title>Energy and carbon metabolisms in a deep terrestrial subsurface fluid microbial community.</title>
        <authorList>
            <person name="Momper L."/>
            <person name="Jungbluth S.P."/>
            <person name="Lee M.D."/>
            <person name="Amend J.P."/>
        </authorList>
    </citation>
    <scope>NUCLEOTIDE SEQUENCE [LARGE SCALE GENOMIC DNA]</scope>
    <source>
        <strain evidence="8">SURF_29</strain>
    </source>
</reference>
<dbReference type="Proteomes" id="UP000285655">
    <property type="component" value="Unassembled WGS sequence"/>
</dbReference>
<feature type="domain" description="O-antigen ligase-related" evidence="7">
    <location>
        <begin position="211"/>
        <end position="367"/>
    </location>
</feature>
<gene>
    <name evidence="8" type="ORF">C4544_06030</name>
</gene>
<keyword evidence="2 6" id="KW-0812">Transmembrane</keyword>
<evidence type="ECO:0000259" key="7">
    <source>
        <dbReference type="Pfam" id="PF04932"/>
    </source>
</evidence>
<feature type="transmembrane region" description="Helical" evidence="6">
    <location>
        <begin position="202"/>
        <end position="220"/>
    </location>
</feature>
<feature type="transmembrane region" description="Helical" evidence="6">
    <location>
        <begin position="226"/>
        <end position="244"/>
    </location>
</feature>
<evidence type="ECO:0000256" key="3">
    <source>
        <dbReference type="ARBA" id="ARBA00022989"/>
    </source>
</evidence>
<feature type="transmembrane region" description="Helical" evidence="6">
    <location>
        <begin position="73"/>
        <end position="95"/>
    </location>
</feature>
<feature type="transmembrane region" description="Helical" evidence="6">
    <location>
        <begin position="107"/>
        <end position="125"/>
    </location>
</feature>
<keyword evidence="4 6" id="KW-0472">Membrane</keyword>
<dbReference type="GO" id="GO:0016020">
    <property type="term" value="C:membrane"/>
    <property type="evidence" value="ECO:0007669"/>
    <property type="project" value="UniProtKB-SubCell"/>
</dbReference>
<organism evidence="8 9">
    <name type="scientific">candidate division WS5 bacterium</name>
    <dbReference type="NCBI Taxonomy" id="2093353"/>
    <lineage>
        <taxon>Bacteria</taxon>
        <taxon>candidate division WS5</taxon>
    </lineage>
</organism>
<evidence type="ECO:0000256" key="5">
    <source>
        <dbReference type="PROSITE-ProRule" id="PRU00339"/>
    </source>
</evidence>
<feature type="transmembrane region" description="Helical" evidence="6">
    <location>
        <begin position="43"/>
        <end position="61"/>
    </location>
</feature>
<dbReference type="PANTHER" id="PTHR37422">
    <property type="entry name" value="TEICHURONIC ACID BIOSYNTHESIS PROTEIN TUAE"/>
    <property type="match status" value="1"/>
</dbReference>
<feature type="transmembrane region" description="Helical" evidence="6">
    <location>
        <begin position="174"/>
        <end position="195"/>
    </location>
</feature>
<dbReference type="SUPFAM" id="SSF48452">
    <property type="entry name" value="TPR-like"/>
    <property type="match status" value="1"/>
</dbReference>
<dbReference type="EMBL" id="QZJW01000053">
    <property type="protein sequence ID" value="RJO60150.1"/>
    <property type="molecule type" value="Genomic_DNA"/>
</dbReference>
<dbReference type="SMART" id="SM00028">
    <property type="entry name" value="TPR"/>
    <property type="match status" value="3"/>
</dbReference>
<evidence type="ECO:0000256" key="6">
    <source>
        <dbReference type="SAM" id="Phobius"/>
    </source>
</evidence>
<evidence type="ECO:0000256" key="4">
    <source>
        <dbReference type="ARBA" id="ARBA00023136"/>
    </source>
</evidence>
<feature type="transmembrane region" description="Helical" evidence="6">
    <location>
        <begin position="256"/>
        <end position="275"/>
    </location>
</feature>
<feature type="repeat" description="TPR" evidence="5">
    <location>
        <begin position="723"/>
        <end position="756"/>
    </location>
</feature>
<accession>A0A419DAQ0</accession>
<dbReference type="Gene3D" id="1.25.40.10">
    <property type="entry name" value="Tetratricopeptide repeat domain"/>
    <property type="match status" value="1"/>
</dbReference>
<feature type="transmembrane region" description="Helical" evidence="6">
    <location>
        <begin position="12"/>
        <end position="37"/>
    </location>
</feature>
<evidence type="ECO:0000313" key="8">
    <source>
        <dbReference type="EMBL" id="RJO60150.1"/>
    </source>
</evidence>
<sequence>MASLNKIDKFYIWGIKGIIFLIPFIPLYVTSLLVFPYITGKNFAFRIMVELAAALWLGLISTNKEYRLRSSPITLSILFFTFIVGLADIFGVNPYKSFWSNYERMEGYITILHLALYFMIVTSVIKTRKEWTILLNIFVIVSFLVGIFALTAPLQAPNSSKFSLEYGFRVYGTIGNPPFLASYLLLSVYAGLILIVNTRSRYIKFIYLLPIIVSSVTIYFSASRGAILASFIGVIALSLFYMIERSGMSKVKNLRKAVLSVGFILIVLSGAFLTLRNTDLIKRDVVLSRFVNILSDTSVQTRFNAWKLAWEGFKERPVLGWGQENFIGVYTVAPIPLAEEQLWVDRAHNIILDWLVSAGILGLFSYIAIFGTSFYVISRAYKKRSVSKNEAFIISTAFGVYFIQNVFMFDTINTYLIFFTFLAYTDSFWRSEDAPGLGLKKNIPTRTAYKAVCAGLIALLIISGMSFFINYRPIRESQLFIQISGHDSFTALLNDYKKALSIESFGDSLVRQKMKAMSSFIIKKNLFASEGALKFIEATVIELEKEIEANPYDLERLTDTIISYLELAEFEPSFHARTESLIRRCIQLNPDYEWPYMFLIDLYIIKKDYEFAYNTAQKIVDSDPHDDKKQLKLVLTAILHLRDEVVSEALDNVATIRKSSNAISLDKNSYLSVDELNQIARAYNEVKNFQKALEYYQESINYFLQVSEGDSMQLTAKKLKREARIHFEMAGVYLKLGDKVSALKEADKAVKLDPVNFTGITEQIKTLNN</sequence>
<keyword evidence="5" id="KW-0802">TPR repeat</keyword>
<dbReference type="AlphaFoldDB" id="A0A419DAQ0"/>
<dbReference type="InterPro" id="IPR011990">
    <property type="entry name" value="TPR-like_helical_dom_sf"/>
</dbReference>
<comment type="subcellular location">
    <subcellularLocation>
        <location evidence="1">Membrane</location>
        <topology evidence="1">Multi-pass membrane protein</topology>
    </subcellularLocation>
</comment>
<protein>
    <recommendedName>
        <fullName evidence="7">O-antigen ligase-related domain-containing protein</fullName>
    </recommendedName>
</protein>
<evidence type="ECO:0000256" key="1">
    <source>
        <dbReference type="ARBA" id="ARBA00004141"/>
    </source>
</evidence>
<evidence type="ECO:0000313" key="9">
    <source>
        <dbReference type="Proteomes" id="UP000285655"/>
    </source>
</evidence>
<feature type="transmembrane region" description="Helical" evidence="6">
    <location>
        <begin position="354"/>
        <end position="377"/>
    </location>
</feature>
<dbReference type="InterPro" id="IPR051533">
    <property type="entry name" value="WaaL-like"/>
</dbReference>
<dbReference type="InterPro" id="IPR007016">
    <property type="entry name" value="O-antigen_ligase-rel_domated"/>
</dbReference>
<dbReference type="PANTHER" id="PTHR37422:SF13">
    <property type="entry name" value="LIPOPOLYSACCHARIDE BIOSYNTHESIS PROTEIN PA4999-RELATED"/>
    <property type="match status" value="1"/>
</dbReference>